<reference evidence="1" key="1">
    <citation type="submission" date="2022-08" db="UniProtKB">
        <authorList>
            <consortium name="EnsemblMetazoa"/>
        </authorList>
    </citation>
    <scope>IDENTIFICATION</scope>
    <source>
        <strain evidence="1">Israel</strain>
    </source>
</reference>
<dbReference type="EMBL" id="AJVK01007461">
    <property type="status" value="NOT_ANNOTATED_CDS"/>
    <property type="molecule type" value="Genomic_DNA"/>
</dbReference>
<dbReference type="VEuPathDB" id="VectorBase:PPAI009945"/>
<evidence type="ECO:0000313" key="2">
    <source>
        <dbReference type="Proteomes" id="UP000092462"/>
    </source>
</evidence>
<evidence type="ECO:0000313" key="1">
    <source>
        <dbReference type="EnsemblMetazoa" id="PPAI009945-PA"/>
    </source>
</evidence>
<name>A0A1B0DNA0_PHLPP</name>
<dbReference type="EnsemblMetazoa" id="PPAI009945-RA">
    <property type="protein sequence ID" value="PPAI009945-PA"/>
    <property type="gene ID" value="PPAI009945"/>
</dbReference>
<protein>
    <recommendedName>
        <fullName evidence="3">HAUS augmin-like complex subunit 3 N-terminal domain-containing protein</fullName>
    </recommendedName>
</protein>
<keyword evidence="2" id="KW-1185">Reference proteome</keyword>
<sequence length="506" mass="59184">MNKAAKRELLDGKYLEYDPEWANLFAWLRENITIDNFVSKSMEENAKCEEFSEEELAKIEEDFPGIFEVRDSDLKAAEAQLGALKKAEVEFREQNAQLGKILEQVNDEVRELSKKTADTEARCEIWRQKVEAHEEKLDFLSKERAKKVEKLKEIYKNPEEILAVGHIPMDALNMNMLAAENLLDNCMSTFNTGGSGSDSENLSGKIEFFAEENLRLYEKLLEIKEELGGVEAASEMFNKFTDFPMTSEEIERQIAEMENRSEICVMQIEGLTTQCMMAKKLEITKEKQEVYRKIQEERLQKSENRLQRLQEISKVTGQINLIADIIWVLLQMDRKRIKDVISVLGMTDQVDLEDLLWDFDFNSSSLEPDILAPFREPTVKFVLNPNRNDLMQEKFCQFRRIEQALKDMVFGPTKTPTLYSPEISIRMHFLKILGTQNEAQLKEIKDRYTKEYLEPNKNKIWGYRRRLWIWFLTKPEKIHMAIDYVTREAANTPRRTKTLPGIRNVQ</sequence>
<accession>A0A1B0DNA0</accession>
<organism evidence="1 2">
    <name type="scientific">Phlebotomus papatasi</name>
    <name type="common">Sandfly</name>
    <dbReference type="NCBI Taxonomy" id="29031"/>
    <lineage>
        <taxon>Eukaryota</taxon>
        <taxon>Metazoa</taxon>
        <taxon>Ecdysozoa</taxon>
        <taxon>Arthropoda</taxon>
        <taxon>Hexapoda</taxon>
        <taxon>Insecta</taxon>
        <taxon>Pterygota</taxon>
        <taxon>Neoptera</taxon>
        <taxon>Endopterygota</taxon>
        <taxon>Diptera</taxon>
        <taxon>Nematocera</taxon>
        <taxon>Psychodoidea</taxon>
        <taxon>Psychodidae</taxon>
        <taxon>Phlebotomus</taxon>
        <taxon>Phlebotomus</taxon>
    </lineage>
</organism>
<evidence type="ECO:0008006" key="3">
    <source>
        <dbReference type="Google" id="ProtNLM"/>
    </source>
</evidence>
<dbReference type="Proteomes" id="UP000092462">
    <property type="component" value="Unassembled WGS sequence"/>
</dbReference>
<proteinExistence type="predicted"/>
<dbReference type="VEuPathDB" id="VectorBase:PPAPM1_007012"/>
<dbReference type="AlphaFoldDB" id="A0A1B0DNA0"/>